<name>A0A2M6WET2_9BACT</name>
<reference evidence="4" key="1">
    <citation type="submission" date="2017-09" db="EMBL/GenBank/DDBJ databases">
        <title>Depth-based differentiation of microbial function through sediment-hosted aquifers and enrichment of novel symbionts in the deep terrestrial subsurface.</title>
        <authorList>
            <person name="Probst A.J."/>
            <person name="Ladd B."/>
            <person name="Jarett J.K."/>
            <person name="Geller-Mcgrath D.E."/>
            <person name="Sieber C.M.K."/>
            <person name="Emerson J.B."/>
            <person name="Anantharaman K."/>
            <person name="Thomas B.C."/>
            <person name="Malmstrom R."/>
            <person name="Stieglmeier M."/>
            <person name="Klingl A."/>
            <person name="Woyke T."/>
            <person name="Ryan C.M."/>
            <person name="Banfield J.F."/>
        </authorList>
    </citation>
    <scope>NUCLEOTIDE SEQUENCE [LARGE SCALE GENOMIC DNA]</scope>
</reference>
<keyword evidence="2" id="KW-0732">Signal</keyword>
<feature type="signal peptide" evidence="2">
    <location>
        <begin position="1"/>
        <end position="24"/>
    </location>
</feature>
<keyword evidence="1" id="KW-0472">Membrane</keyword>
<accession>A0A2M6WET2</accession>
<evidence type="ECO:0000256" key="1">
    <source>
        <dbReference type="SAM" id="Phobius"/>
    </source>
</evidence>
<dbReference type="EMBL" id="PFBJ01000006">
    <property type="protein sequence ID" value="PIT91255.1"/>
    <property type="molecule type" value="Genomic_DNA"/>
</dbReference>
<comment type="caution">
    <text evidence="3">The sequence shown here is derived from an EMBL/GenBank/DDBJ whole genome shotgun (WGS) entry which is preliminary data.</text>
</comment>
<organism evidence="3 4">
    <name type="scientific">Candidatus Kaiserbacteria bacterium CG10_big_fil_rev_8_21_14_0_10_49_17</name>
    <dbReference type="NCBI Taxonomy" id="1974609"/>
    <lineage>
        <taxon>Bacteria</taxon>
        <taxon>Candidatus Kaiseribacteriota</taxon>
    </lineage>
</organism>
<feature type="transmembrane region" description="Helical" evidence="1">
    <location>
        <begin position="123"/>
        <end position="144"/>
    </location>
</feature>
<dbReference type="PROSITE" id="PS51257">
    <property type="entry name" value="PROKAR_LIPOPROTEIN"/>
    <property type="match status" value="1"/>
</dbReference>
<dbReference type="AlphaFoldDB" id="A0A2M6WET2"/>
<gene>
    <name evidence="3" type="ORF">COU17_01345</name>
</gene>
<evidence type="ECO:0000256" key="2">
    <source>
        <dbReference type="SAM" id="SignalP"/>
    </source>
</evidence>
<evidence type="ECO:0000313" key="3">
    <source>
        <dbReference type="EMBL" id="PIT91255.1"/>
    </source>
</evidence>
<dbReference type="Proteomes" id="UP000228809">
    <property type="component" value="Unassembled WGS sequence"/>
</dbReference>
<proteinExistence type="predicted"/>
<protein>
    <recommendedName>
        <fullName evidence="5">Gram-positive cocci surface proteins LPxTG domain-containing protein</fullName>
    </recommendedName>
</protein>
<evidence type="ECO:0008006" key="5">
    <source>
        <dbReference type="Google" id="ProtNLM"/>
    </source>
</evidence>
<keyword evidence="1" id="KW-1133">Transmembrane helix</keyword>
<feature type="chain" id="PRO_5014740406" description="Gram-positive cocci surface proteins LPxTG domain-containing protein" evidence="2">
    <location>
        <begin position="25"/>
        <end position="154"/>
    </location>
</feature>
<sequence length="154" mass="15685">MNKGISLTLFGALVALVMPLSAHAALGCAPARTSTSVGGDVALAATGGFTAYNWVTENETHLNIGPTFVVDFDKPGTHVVYVTSQHETAFCVVDVFGSVGSSGNTSGNTGTPGLPNTGGGGSLFVTFATAFLVLGFIALSVTWGRKTLRSITQS</sequence>
<keyword evidence="1" id="KW-0812">Transmembrane</keyword>
<evidence type="ECO:0000313" key="4">
    <source>
        <dbReference type="Proteomes" id="UP000228809"/>
    </source>
</evidence>